<organism evidence="1 2">
    <name type="scientific">Escherichia coli</name>
    <dbReference type="NCBI Taxonomy" id="562"/>
    <lineage>
        <taxon>Bacteria</taxon>
        <taxon>Pseudomonadati</taxon>
        <taxon>Pseudomonadota</taxon>
        <taxon>Gammaproteobacteria</taxon>
        <taxon>Enterobacterales</taxon>
        <taxon>Enterobacteriaceae</taxon>
        <taxon>Escherichia</taxon>
    </lineage>
</organism>
<protein>
    <submittedName>
        <fullName evidence="1">Uncharacterized protein</fullName>
    </submittedName>
</protein>
<reference evidence="1 2" key="1">
    <citation type="submission" date="2019-12" db="EMBL/GenBank/DDBJ databases">
        <title>Enteriobacteria Tanzani isolates_10432.</title>
        <authorList>
            <person name="Subbiah M."/>
            <person name="Call D."/>
        </authorList>
    </citation>
    <scope>NUCLEOTIDE SEQUENCE [LARGE SCALE GENOMIC DNA]</scope>
    <source>
        <strain evidence="1 2">10432wF6</strain>
    </source>
</reference>
<dbReference type="Proteomes" id="UP000487258">
    <property type="component" value="Unassembled WGS sequence"/>
</dbReference>
<accession>A0A6L7A849</accession>
<dbReference type="EMBL" id="WTMY01000932">
    <property type="protein sequence ID" value="MWL49848.1"/>
    <property type="molecule type" value="Genomic_DNA"/>
</dbReference>
<sequence length="54" mass="5998">MTPYVDTVKAPTTQLSWFKYEGQENTLILTDASNTATYETWIDALTVEVNSPAA</sequence>
<proteinExistence type="predicted"/>
<comment type="caution">
    <text evidence="1">The sequence shown here is derived from an EMBL/GenBank/DDBJ whole genome shotgun (WGS) entry which is preliminary data.</text>
</comment>
<evidence type="ECO:0000313" key="2">
    <source>
        <dbReference type="Proteomes" id="UP000487258"/>
    </source>
</evidence>
<gene>
    <name evidence="1" type="ORF">GQM04_31085</name>
</gene>
<evidence type="ECO:0000313" key="1">
    <source>
        <dbReference type="EMBL" id="MWL49848.1"/>
    </source>
</evidence>
<dbReference type="AlphaFoldDB" id="A0A6L7A849"/>
<name>A0A6L7A849_ECOLX</name>